<gene>
    <name evidence="2" type="ORF">GWK17_05800</name>
</gene>
<feature type="compositionally biased region" description="Polar residues" evidence="1">
    <location>
        <begin position="1"/>
        <end position="13"/>
    </location>
</feature>
<comment type="caution">
    <text evidence="2">The sequence shown here is derived from an EMBL/GenBank/DDBJ whole genome shotgun (WGS) entry which is preliminary data.</text>
</comment>
<dbReference type="Proteomes" id="UP000587942">
    <property type="component" value="Unassembled WGS sequence"/>
</dbReference>
<feature type="compositionally biased region" description="Basic and acidic residues" evidence="1">
    <location>
        <begin position="40"/>
        <end position="49"/>
    </location>
</feature>
<evidence type="ECO:0000313" key="3">
    <source>
        <dbReference type="Proteomes" id="UP000587942"/>
    </source>
</evidence>
<protein>
    <submittedName>
        <fullName evidence="2">Uncharacterized protein</fullName>
    </submittedName>
</protein>
<organism evidence="2 3">
    <name type="scientific">Mesobacillus selenatarsenatis</name>
    <dbReference type="NCBI Taxonomy" id="388741"/>
    <lineage>
        <taxon>Bacteria</taxon>
        <taxon>Bacillati</taxon>
        <taxon>Bacillota</taxon>
        <taxon>Bacilli</taxon>
        <taxon>Bacillales</taxon>
        <taxon>Bacillaceae</taxon>
        <taxon>Mesobacillus</taxon>
    </lineage>
</organism>
<reference evidence="2 3" key="1">
    <citation type="submission" date="2020-03" db="EMBL/GenBank/DDBJ databases">
        <authorList>
            <person name="Sun Q."/>
        </authorList>
    </citation>
    <scope>NUCLEOTIDE SEQUENCE [LARGE SCALE GENOMIC DNA]</scope>
    <source>
        <strain evidence="2 3">KACC 21451</strain>
    </source>
</reference>
<feature type="region of interest" description="Disordered" evidence="1">
    <location>
        <begin position="40"/>
        <end position="63"/>
    </location>
</feature>
<dbReference type="AlphaFoldDB" id="A0A846TDY0"/>
<evidence type="ECO:0000256" key="1">
    <source>
        <dbReference type="SAM" id="MobiDB-lite"/>
    </source>
</evidence>
<dbReference type="EMBL" id="JAAVUM010000003">
    <property type="protein sequence ID" value="NKE04989.1"/>
    <property type="molecule type" value="Genomic_DNA"/>
</dbReference>
<sequence>MTDKNSGNTQGSVRHQGHDGQKFLGKHKKVSVIKVITEESHETGLEQKKAIQSNTLEKPLKNK</sequence>
<name>A0A846TDY0_9BACI</name>
<accession>A0A846TDY0</accession>
<proteinExistence type="predicted"/>
<feature type="region of interest" description="Disordered" evidence="1">
    <location>
        <begin position="1"/>
        <end position="26"/>
    </location>
</feature>
<evidence type="ECO:0000313" key="2">
    <source>
        <dbReference type="EMBL" id="NKE04989.1"/>
    </source>
</evidence>